<dbReference type="Proteomes" id="UP000035955">
    <property type="component" value="Unassembled WGS sequence"/>
</dbReference>
<name>A0A0J6TA64_9HYPH</name>
<dbReference type="Pfam" id="PF10087">
    <property type="entry name" value="DUF2325"/>
    <property type="match status" value="1"/>
</dbReference>
<comment type="similarity">
    <text evidence="1">Belongs to the UPF0751 family.</text>
</comment>
<sequence>MPSSDASTWTAPTDARDRLWELSSNLHCSIIGTCLSTADLRSVLAKLGEPAARTASDHDLHGRAVSRAGRREGGAKVLHKLLDRKHAREVARFDKAATTEAVRALWREAVARGEIPGAYWAVLTHPFTDHRLVQEVFGEVHMLSHLVGRSVRADLRRLAQLEEEVGARDAVIAEQEARIRALTEDKGALTRALAARETEIREPAGPADSAPVIRQQEEVIAALRERAGRAEAHAAALAERRAELERAAALLAEEVRAAAEREEALRSERDALEAELARGLDDDAGLPRPLVGQRLLYVGGRPRQVAQVRRLVERRGGILLAHDGGVEESATLLPGLVARADLVLFPVDCVSHDAAGTVKRCCREADKRFVALRSASLAGVLSVIAAL</sequence>
<dbReference type="InterPro" id="IPR016772">
    <property type="entry name" value="UCP020408"/>
</dbReference>
<evidence type="ECO:0000313" key="3">
    <source>
        <dbReference type="EMBL" id="KMO42787.1"/>
    </source>
</evidence>
<dbReference type="EMBL" id="LABY01000013">
    <property type="protein sequence ID" value="KMO42787.1"/>
    <property type="molecule type" value="Genomic_DNA"/>
</dbReference>
<evidence type="ECO:0000256" key="2">
    <source>
        <dbReference type="SAM" id="Coils"/>
    </source>
</evidence>
<gene>
    <name evidence="3" type="ORF">VQ02_02340</name>
</gene>
<comment type="caution">
    <text evidence="3">The sequence shown here is derived from an EMBL/GenBank/DDBJ whole genome shotgun (WGS) entry which is preliminary data.</text>
</comment>
<dbReference type="PATRIC" id="fig|298794.3.peg.979"/>
<dbReference type="AlphaFoldDB" id="A0A0J6TA64"/>
<feature type="coiled-coil region" evidence="2">
    <location>
        <begin position="172"/>
        <end position="282"/>
    </location>
</feature>
<evidence type="ECO:0000313" key="4">
    <source>
        <dbReference type="Proteomes" id="UP000035955"/>
    </source>
</evidence>
<keyword evidence="4" id="KW-1185">Reference proteome</keyword>
<proteinExistence type="inferred from homology"/>
<evidence type="ECO:0000256" key="1">
    <source>
        <dbReference type="ARBA" id="ARBA00007189"/>
    </source>
</evidence>
<keyword evidence="2" id="KW-0175">Coiled coil</keyword>
<organism evidence="3 4">
    <name type="scientific">Methylobacterium variabile</name>
    <dbReference type="NCBI Taxonomy" id="298794"/>
    <lineage>
        <taxon>Bacteria</taxon>
        <taxon>Pseudomonadati</taxon>
        <taxon>Pseudomonadota</taxon>
        <taxon>Alphaproteobacteria</taxon>
        <taxon>Hyphomicrobiales</taxon>
        <taxon>Methylobacteriaceae</taxon>
        <taxon>Methylobacterium</taxon>
    </lineage>
</organism>
<reference evidence="3 4" key="1">
    <citation type="submission" date="2015-03" db="EMBL/GenBank/DDBJ databases">
        <title>Genome sequencing of Methylobacterium variabile DSM 16961.</title>
        <authorList>
            <person name="Chaudhry V."/>
            <person name="Patil P.B."/>
        </authorList>
    </citation>
    <scope>NUCLEOTIDE SEQUENCE [LARGE SCALE GENOMIC DNA]</scope>
    <source>
        <strain evidence="3 4">DSM 16961</strain>
    </source>
</reference>
<protein>
    <submittedName>
        <fullName evidence="3">Uncharacterized protein</fullName>
    </submittedName>
</protein>
<accession>A0A0J6TA64</accession>